<dbReference type="InterPro" id="IPR036596">
    <property type="entry name" value="Cyt-C_aa3_sf"/>
</dbReference>
<keyword evidence="1" id="KW-1133">Transmembrane helix</keyword>
<evidence type="ECO:0000256" key="1">
    <source>
        <dbReference type="SAM" id="Phobius"/>
    </source>
</evidence>
<sequence length="101" mass="11019">MRRPCGIASSARYRVCAEETGRQGSRHVAELPNYDTTNPADMDYPEHERTYALFLAMFKWGTIVSAAILVGMTVGLMLGGGFLGGILSFVVLLAIAYFVAR</sequence>
<evidence type="ECO:0000313" key="4">
    <source>
        <dbReference type="Proteomes" id="UP000885680"/>
    </source>
</evidence>
<keyword evidence="1" id="KW-0812">Transmembrane</keyword>
<dbReference type="Gene3D" id="1.20.5.160">
    <property type="entry name" value="Bacterial aa3 type cytochrome c oxidase subunit IV"/>
    <property type="match status" value="1"/>
</dbReference>
<dbReference type="Pfam" id="PF07835">
    <property type="entry name" value="COX4_pro_2"/>
    <property type="match status" value="1"/>
</dbReference>
<dbReference type="Proteomes" id="UP000885680">
    <property type="component" value="Unassembled WGS sequence"/>
</dbReference>
<dbReference type="InterPro" id="IPR012422">
    <property type="entry name" value="Cyt_c_oxidase_su4_bac-aa3"/>
</dbReference>
<feature type="transmembrane region" description="Helical" evidence="1">
    <location>
        <begin position="51"/>
        <end position="70"/>
    </location>
</feature>
<feature type="transmembrane region" description="Helical" evidence="1">
    <location>
        <begin position="76"/>
        <end position="100"/>
    </location>
</feature>
<keyword evidence="1" id="KW-0472">Membrane</keyword>
<evidence type="ECO:0000313" key="3">
    <source>
        <dbReference type="EMBL" id="HET99239.1"/>
    </source>
</evidence>
<gene>
    <name evidence="3" type="ORF">ENH89_02445</name>
</gene>
<dbReference type="AlphaFoldDB" id="A0A9C9NC02"/>
<protein>
    <submittedName>
        <fullName evidence="3">Aa3-type cytochrome c oxidase subunit IV</fullName>
    </submittedName>
</protein>
<proteinExistence type="predicted"/>
<organism evidence="3 4">
    <name type="scientific">Aurantimonas coralicida</name>
    <dbReference type="NCBI Taxonomy" id="182270"/>
    <lineage>
        <taxon>Bacteria</taxon>
        <taxon>Pseudomonadati</taxon>
        <taxon>Pseudomonadota</taxon>
        <taxon>Alphaproteobacteria</taxon>
        <taxon>Hyphomicrobiales</taxon>
        <taxon>Aurantimonadaceae</taxon>
        <taxon>Aurantimonas</taxon>
    </lineage>
</organism>
<comment type="caution">
    <text evidence="3">The sequence shown here is derived from an EMBL/GenBank/DDBJ whole genome shotgun (WGS) entry which is preliminary data.</text>
</comment>
<name>A0A9C9NC02_9HYPH</name>
<accession>A0A9C9NC02</accession>
<evidence type="ECO:0000259" key="2">
    <source>
        <dbReference type="Pfam" id="PF07835"/>
    </source>
</evidence>
<feature type="domain" description="Cytochrome c oxidase subunit IV bacterial aa3 type" evidence="2">
    <location>
        <begin position="40"/>
        <end position="75"/>
    </location>
</feature>
<dbReference type="SUPFAM" id="SSF81469">
    <property type="entry name" value="Bacterial aa3 type cytochrome c oxidase subunit IV"/>
    <property type="match status" value="1"/>
</dbReference>
<reference evidence="3" key="1">
    <citation type="journal article" date="2020" name="mSystems">
        <title>Genome- and Community-Level Interaction Insights into Carbon Utilization and Element Cycling Functions of Hydrothermarchaeota in Hydrothermal Sediment.</title>
        <authorList>
            <person name="Zhou Z."/>
            <person name="Liu Y."/>
            <person name="Xu W."/>
            <person name="Pan J."/>
            <person name="Luo Z.H."/>
            <person name="Li M."/>
        </authorList>
    </citation>
    <scope>NUCLEOTIDE SEQUENCE</scope>
    <source>
        <strain evidence="3">HyVt-347</strain>
    </source>
</reference>
<dbReference type="EMBL" id="DRGN01000029">
    <property type="protein sequence ID" value="HET99239.1"/>
    <property type="molecule type" value="Genomic_DNA"/>
</dbReference>